<dbReference type="Pfam" id="PF09011">
    <property type="entry name" value="HMG_box_2"/>
    <property type="match status" value="1"/>
</dbReference>
<feature type="region of interest" description="Disordered" evidence="3">
    <location>
        <begin position="497"/>
        <end position="618"/>
    </location>
</feature>
<dbReference type="SUPFAM" id="SSF47095">
    <property type="entry name" value="HMG-box"/>
    <property type="match status" value="2"/>
</dbReference>
<dbReference type="CDD" id="cd00084">
    <property type="entry name" value="HMG-box_SF"/>
    <property type="match status" value="1"/>
</dbReference>
<organism evidence="5 6">
    <name type="scientific">Sistotremastrum niveocremeum HHB9708</name>
    <dbReference type="NCBI Taxonomy" id="1314777"/>
    <lineage>
        <taxon>Eukaryota</taxon>
        <taxon>Fungi</taxon>
        <taxon>Dikarya</taxon>
        <taxon>Basidiomycota</taxon>
        <taxon>Agaricomycotina</taxon>
        <taxon>Agaricomycetes</taxon>
        <taxon>Sistotremastrales</taxon>
        <taxon>Sistotremastraceae</taxon>
        <taxon>Sertulicium</taxon>
        <taxon>Sertulicium niveocremeum</taxon>
    </lineage>
</organism>
<dbReference type="InterPro" id="IPR050342">
    <property type="entry name" value="HMGB"/>
</dbReference>
<evidence type="ECO:0000313" key="6">
    <source>
        <dbReference type="Proteomes" id="UP000076722"/>
    </source>
</evidence>
<dbReference type="InterPro" id="IPR009071">
    <property type="entry name" value="HMG_box_dom"/>
</dbReference>
<feature type="compositionally biased region" description="Basic residues" evidence="3">
    <location>
        <begin position="606"/>
        <end position="618"/>
    </location>
</feature>
<feature type="compositionally biased region" description="Polar residues" evidence="3">
    <location>
        <begin position="533"/>
        <end position="564"/>
    </location>
</feature>
<feature type="domain" description="HMG box" evidence="4">
    <location>
        <begin position="430"/>
        <end position="503"/>
    </location>
</feature>
<dbReference type="SMART" id="SM00398">
    <property type="entry name" value="HMG"/>
    <property type="match status" value="2"/>
</dbReference>
<dbReference type="Proteomes" id="UP000076722">
    <property type="component" value="Unassembled WGS sequence"/>
</dbReference>
<dbReference type="OrthoDB" id="5550281at2759"/>
<feature type="compositionally biased region" description="Basic and acidic residues" evidence="3">
    <location>
        <begin position="497"/>
        <end position="508"/>
    </location>
</feature>
<dbReference type="Gene3D" id="1.10.30.10">
    <property type="entry name" value="High mobility group box domain"/>
    <property type="match status" value="2"/>
</dbReference>
<sequence length="618" mass="68948">MPSDPLFFGPLDNDDPLFSVANPQYSNSPFDFDPVIPINPHDYSSYHNSPALYNYYENGCQPQPQAQAQSLDEPIPWSQWTLDLGPPTPVDQHQPLSSDILSPFGSMALESPRSQHTLSPQQQHAMIRNHGQIRQYSPSIPKVEPPNDGLYSIHHQRHHQHQYHQVDLRNVTNSPWYAPSPPAYNNAPIAPRPIPVPNSGNTFAYSPPSLPSSTPYLQSQQQFTPSPRQAPATAPGLASSAPVQSSLFSQYSPPPSSPLVARAKASVESERRSARDQSPASGPTRSKRKRTSSTPNPPTVVTPLPHAPAVRGKSTLRPPKQSLSTWQIFFTDWIQRHSDDVSAGQGLGQKKLNVAQAAKQAGKEYARLSVAEKEPYRLRAAQARSERTEALSSFYSSLTPSDIAAENAFRTNQRRLGLSRRSNLRDPNAPKKPLSAYFMFLRAIRDGGEEKEREVWGDEKETTRQSVLAAEKWRMMSDEEKKPFLARAEHEKLEYEAARQIYEEKQARADSSSRSPPSNNAQLPRDSKLHGTSHFSSTDFSQVSESKSAQPDPSSMQMTMTTFSAEDPSRVTVMPFWVRGSSTHNARSSPAVISGEDSEEDEQSKRNTRRGRRRRVST</sequence>
<evidence type="ECO:0000313" key="5">
    <source>
        <dbReference type="EMBL" id="KZS94117.1"/>
    </source>
</evidence>
<protein>
    <recommendedName>
        <fullName evidence="4">HMG box domain-containing protein</fullName>
    </recommendedName>
</protein>
<gene>
    <name evidence="5" type="ORF">SISNIDRAFT_549330</name>
</gene>
<dbReference type="AlphaFoldDB" id="A0A164VFR5"/>
<feature type="compositionally biased region" description="Polar residues" evidence="3">
    <location>
        <begin position="241"/>
        <end position="251"/>
    </location>
</feature>
<dbReference type="GO" id="GO:0005634">
    <property type="term" value="C:nucleus"/>
    <property type="evidence" value="ECO:0007669"/>
    <property type="project" value="UniProtKB-UniRule"/>
</dbReference>
<dbReference type="InterPro" id="IPR036910">
    <property type="entry name" value="HMG_box_dom_sf"/>
</dbReference>
<proteinExistence type="predicted"/>
<feature type="region of interest" description="Disordered" evidence="3">
    <location>
        <begin position="199"/>
        <end position="319"/>
    </location>
</feature>
<dbReference type="PANTHER" id="PTHR48112:SF22">
    <property type="entry name" value="MITOCHONDRIAL TRANSCRIPTION FACTOR A, ISOFORM B"/>
    <property type="match status" value="1"/>
</dbReference>
<keyword evidence="2" id="KW-0539">Nucleus</keyword>
<dbReference type="GO" id="GO:0003677">
    <property type="term" value="F:DNA binding"/>
    <property type="evidence" value="ECO:0007669"/>
    <property type="project" value="UniProtKB-UniRule"/>
</dbReference>
<dbReference type="PROSITE" id="PS50118">
    <property type="entry name" value="HMG_BOX_2"/>
    <property type="match status" value="1"/>
</dbReference>
<accession>A0A164VFR5</accession>
<keyword evidence="1 2" id="KW-0238">DNA-binding</keyword>
<feature type="DNA-binding region" description="HMG box" evidence="2">
    <location>
        <begin position="430"/>
        <end position="503"/>
    </location>
</feature>
<evidence type="ECO:0000256" key="2">
    <source>
        <dbReference type="PROSITE-ProRule" id="PRU00267"/>
    </source>
</evidence>
<name>A0A164VFR5_9AGAM</name>
<dbReference type="STRING" id="1314777.A0A164VFR5"/>
<evidence type="ECO:0000256" key="1">
    <source>
        <dbReference type="ARBA" id="ARBA00023125"/>
    </source>
</evidence>
<dbReference type="PANTHER" id="PTHR48112">
    <property type="entry name" value="HIGH MOBILITY GROUP PROTEIN DSP1"/>
    <property type="match status" value="1"/>
</dbReference>
<keyword evidence="6" id="KW-1185">Reference proteome</keyword>
<evidence type="ECO:0000256" key="3">
    <source>
        <dbReference type="SAM" id="MobiDB-lite"/>
    </source>
</evidence>
<feature type="compositionally biased region" description="Low complexity" evidence="3">
    <location>
        <begin position="509"/>
        <end position="520"/>
    </location>
</feature>
<feature type="compositionally biased region" description="Basic and acidic residues" evidence="3">
    <location>
        <begin position="265"/>
        <end position="275"/>
    </location>
</feature>
<evidence type="ECO:0000259" key="4">
    <source>
        <dbReference type="PROSITE" id="PS50118"/>
    </source>
</evidence>
<dbReference type="EMBL" id="KV419405">
    <property type="protein sequence ID" value="KZS94117.1"/>
    <property type="molecule type" value="Genomic_DNA"/>
</dbReference>
<reference evidence="5 6" key="1">
    <citation type="journal article" date="2016" name="Mol. Biol. Evol.">
        <title>Comparative Genomics of Early-Diverging Mushroom-Forming Fungi Provides Insights into the Origins of Lignocellulose Decay Capabilities.</title>
        <authorList>
            <person name="Nagy L.G."/>
            <person name="Riley R."/>
            <person name="Tritt A."/>
            <person name="Adam C."/>
            <person name="Daum C."/>
            <person name="Floudas D."/>
            <person name="Sun H."/>
            <person name="Yadav J.S."/>
            <person name="Pangilinan J."/>
            <person name="Larsson K.H."/>
            <person name="Matsuura K."/>
            <person name="Barry K."/>
            <person name="Labutti K."/>
            <person name="Kuo R."/>
            <person name="Ohm R.A."/>
            <person name="Bhattacharya S.S."/>
            <person name="Shirouzu T."/>
            <person name="Yoshinaga Y."/>
            <person name="Martin F.M."/>
            <person name="Grigoriev I.V."/>
            <person name="Hibbett D.S."/>
        </authorList>
    </citation>
    <scope>NUCLEOTIDE SEQUENCE [LARGE SCALE GENOMIC DNA]</scope>
    <source>
        <strain evidence="5 6">HHB9708</strain>
    </source>
</reference>
<feature type="compositionally biased region" description="Low complexity" evidence="3">
    <location>
        <begin position="205"/>
        <end position="222"/>
    </location>
</feature>